<evidence type="ECO:0000259" key="7">
    <source>
        <dbReference type="Pfam" id="PF17167"/>
    </source>
</evidence>
<dbReference type="InterPro" id="IPR052047">
    <property type="entry name" value="GH94_Enzymes"/>
</dbReference>
<keyword evidence="9" id="KW-1185">Reference proteome</keyword>
<dbReference type="PANTHER" id="PTHR37469">
    <property type="entry name" value="CELLOBIONIC ACID PHOSPHORYLASE-RELATED"/>
    <property type="match status" value="1"/>
</dbReference>
<feature type="transmembrane region" description="Helical" evidence="3">
    <location>
        <begin position="402"/>
        <end position="423"/>
    </location>
</feature>
<feature type="domain" description="Glycosyl hydrolase 94 supersandwich" evidence="4">
    <location>
        <begin position="2054"/>
        <end position="2315"/>
    </location>
</feature>
<feature type="domain" description="Glycosyl hydrolase 94 supersandwich" evidence="4">
    <location>
        <begin position="1545"/>
        <end position="1815"/>
    </location>
</feature>
<accession>A0A317PTT1</accession>
<dbReference type="InterPro" id="IPR019282">
    <property type="entry name" value="Glycoamylase-like_cons_dom"/>
</dbReference>
<keyword evidence="1" id="KW-0328">Glycosyltransferase</keyword>
<evidence type="ECO:0000259" key="6">
    <source>
        <dbReference type="Pfam" id="PF11329"/>
    </source>
</evidence>
<dbReference type="Proteomes" id="UP000246352">
    <property type="component" value="Unassembled WGS sequence"/>
</dbReference>
<dbReference type="InterPro" id="IPR011013">
    <property type="entry name" value="Gal_mutarotase_sf_dom"/>
</dbReference>
<dbReference type="Gene3D" id="1.50.10.10">
    <property type="match status" value="1"/>
</dbReference>
<dbReference type="Gene3D" id="2.60.420.10">
    <property type="entry name" value="Maltose phosphorylase, domain 3"/>
    <property type="match status" value="1"/>
</dbReference>
<dbReference type="InterPro" id="IPR021478">
    <property type="entry name" value="DUF3131"/>
</dbReference>
<feature type="transmembrane region" description="Helical" evidence="3">
    <location>
        <begin position="951"/>
        <end position="971"/>
    </location>
</feature>
<name>A0A317PTT1_9HYPH</name>
<keyword evidence="3" id="KW-0812">Transmembrane</keyword>
<evidence type="ECO:0000256" key="2">
    <source>
        <dbReference type="ARBA" id="ARBA00022679"/>
    </source>
</evidence>
<dbReference type="GO" id="GO:0016757">
    <property type="term" value="F:glycosyltransferase activity"/>
    <property type="evidence" value="ECO:0007669"/>
    <property type="project" value="UniProtKB-KW"/>
</dbReference>
<dbReference type="Gene3D" id="1.50.10.140">
    <property type="match status" value="1"/>
</dbReference>
<dbReference type="Pfam" id="PF17167">
    <property type="entry name" value="Glyco_hydro_94"/>
    <property type="match status" value="1"/>
</dbReference>
<feature type="transmembrane region" description="Helical" evidence="3">
    <location>
        <begin position="435"/>
        <end position="457"/>
    </location>
</feature>
<dbReference type="InterPro" id="IPR037018">
    <property type="entry name" value="GH65_N"/>
</dbReference>
<dbReference type="SUPFAM" id="SSF48208">
    <property type="entry name" value="Six-hairpin glycosidases"/>
    <property type="match status" value="1"/>
</dbReference>
<keyword evidence="3" id="KW-1133">Transmembrane helix</keyword>
<dbReference type="InterPro" id="IPR012341">
    <property type="entry name" value="6hp_glycosidase-like_sf"/>
</dbReference>
<dbReference type="SUPFAM" id="SSF74650">
    <property type="entry name" value="Galactose mutarotase-like"/>
    <property type="match status" value="2"/>
</dbReference>
<feature type="domain" description="DUF3131" evidence="6">
    <location>
        <begin position="994"/>
        <end position="1089"/>
    </location>
</feature>
<feature type="transmembrane region" description="Helical" evidence="3">
    <location>
        <begin position="801"/>
        <end position="818"/>
    </location>
</feature>
<proteinExistence type="predicted"/>
<evidence type="ECO:0000313" key="9">
    <source>
        <dbReference type="Proteomes" id="UP000246352"/>
    </source>
</evidence>
<feature type="transmembrane region" description="Helical" evidence="3">
    <location>
        <begin position="924"/>
        <end position="944"/>
    </location>
</feature>
<dbReference type="GO" id="GO:0030246">
    <property type="term" value="F:carbohydrate binding"/>
    <property type="evidence" value="ECO:0007669"/>
    <property type="project" value="InterPro"/>
</dbReference>
<dbReference type="Pfam" id="PF11329">
    <property type="entry name" value="DUF3131"/>
    <property type="match status" value="1"/>
</dbReference>
<dbReference type="RefSeq" id="WP_110030553.1">
    <property type="nucleotide sequence ID" value="NZ_QGTR01000001.1"/>
</dbReference>
<dbReference type="Gene3D" id="2.70.98.40">
    <property type="entry name" value="Glycoside hydrolase, family 65, N-terminal domain"/>
    <property type="match status" value="2"/>
</dbReference>
<protein>
    <submittedName>
        <fullName evidence="8">Cyclic beta-1,2-glucan synthase</fullName>
    </submittedName>
</protein>
<keyword evidence="3" id="KW-0472">Membrane</keyword>
<dbReference type="InterPro" id="IPR037824">
    <property type="entry name" value="GH94N_2_NdvB"/>
</dbReference>
<dbReference type="PANTHER" id="PTHR37469:SF2">
    <property type="entry name" value="CELLOBIONIC ACID PHOSPHORYLASE"/>
    <property type="match status" value="1"/>
</dbReference>
<dbReference type="CDD" id="cd11753">
    <property type="entry name" value="GH94N_ChvB_NdvB_2_like"/>
    <property type="match status" value="1"/>
</dbReference>
<dbReference type="OrthoDB" id="9769991at2"/>
<dbReference type="Pfam" id="PF06165">
    <property type="entry name" value="GH94_b-supersand"/>
    <property type="match status" value="2"/>
</dbReference>
<evidence type="ECO:0000256" key="1">
    <source>
        <dbReference type="ARBA" id="ARBA00022676"/>
    </source>
</evidence>
<comment type="caution">
    <text evidence="8">The sequence shown here is derived from an EMBL/GenBank/DDBJ whole genome shotgun (WGS) entry which is preliminary data.</text>
</comment>
<dbReference type="GO" id="GO:0005975">
    <property type="term" value="P:carbohydrate metabolic process"/>
    <property type="evidence" value="ECO:0007669"/>
    <property type="project" value="InterPro"/>
</dbReference>
<keyword evidence="2" id="KW-0808">Transferase</keyword>
<evidence type="ECO:0000259" key="4">
    <source>
        <dbReference type="Pfam" id="PF06165"/>
    </source>
</evidence>
<evidence type="ECO:0000256" key="3">
    <source>
        <dbReference type="SAM" id="Phobius"/>
    </source>
</evidence>
<feature type="domain" description="Glycoamylase-like" evidence="5">
    <location>
        <begin position="1291"/>
        <end position="1491"/>
    </location>
</feature>
<feature type="domain" description="Glycosyl hydrolase 94 catalytic" evidence="7">
    <location>
        <begin position="2341"/>
        <end position="2765"/>
    </location>
</feature>
<dbReference type="EMBL" id="QGTR01000001">
    <property type="protein sequence ID" value="PWW04074.1"/>
    <property type="molecule type" value="Genomic_DNA"/>
</dbReference>
<gene>
    <name evidence="8" type="ORF">DFR52_101764</name>
</gene>
<evidence type="ECO:0000313" key="8">
    <source>
        <dbReference type="EMBL" id="PWW04074.1"/>
    </source>
</evidence>
<dbReference type="InterPro" id="IPR037820">
    <property type="entry name" value="GH94N_NdvB"/>
</dbReference>
<dbReference type="CDD" id="cd11756">
    <property type="entry name" value="GH94N_ChvB_NdvB_1_like"/>
    <property type="match status" value="1"/>
</dbReference>
<sequence>MADRSANPAEEPVTSISAASRPALPIRYEFWDGESLFKTGRDLAEASAFDLPAYVPVPYAERLRSNQQAIRANYVSILKATREQMILTPAAEWLLDNHHVVDENFRHLKRDLSLKFYRQLPAVPALDGPPVPRALGIVWTYIACCNSEVSLKTLTEIVNGFQASDTLTIGEIWAIPSLLRFVLLENLRRLSDRVELARQRRSAANRLADRLASSDEHEAVLIGHNGDVDDDTFAAQLLYRFRDGPGEATMALTWLEGQLARRGSSPDLAVQTEHNRQSSGNVTTGNIIRSLKLVDDIDWLKWFESVSRIDEVLRDGTDYDRLDKATRNDYRNAIERIARRSPIEEIEVARIAIRLAGGLEGECRAMSGHFLAGKRIHELEEACSYRPTWTERLFRTYRKAGWLGILIPGVTLSLAMVALAAYMLPLARLNPGFEVLLLVLFFFPASEAASGLVNFFASRLIRPSRLPGYDYSAGIPRESRTLVVIPCMITNIDTIDELARNLELHYLANSRGEVYFALLSDWRDSGKETTPEDDALLDHARKRIAELAERYAHTGARRFFLLHRRRLFNPQEEVWMGWERKRGKLSELNQLLRGDMDTTFLPSEAFPPADIRYVLTLDSDTRLPRDSVPELVAKMAHPINHAICDPETGAVTSGYSILQPRVTPSLTTGEEASLYQRTFSVNRGMDPYVFTVSDVYQDLLDEGSFTGKGLYDVDSFEAAVGGKIDENTVLSHDLLEGAFARAALVTDVQFVEDFPIRYEVDRSRQHRWVRGDWQLLPFIFDLGNGIGATSRMKMVDNLRRSVVPVTWVAASLAGWLLLDYPSAALWQFSLMMSMIVTPAMNFNATLMPSQPGVSIARHLRSLAIDAAAHIAEIALRLTFLMDQAASMIDAIIRTQHRLHVSRKHLLEWRSAQQVHQEAKSGAVYYARMMAVPSLAALVFLALVAAFNPQNLLLAAPFCLIWILAPLAALYVSRTLETEDRLQIRPEDAAELRKFARETWRYFEAFVDADNNFLPPDNFQEIPQPKVAERTSPTNIGLYMMSVLSARDLGWISFKDAILRLGQTLATIEKMDKHKGHLFNWYDTRSLAVLEPRYVSSVDSGNLAGYLIAIASALREWSGSPSVYMFSNLDGIGDTLQILREKLDQVPAPRKALRPLRSRLISHIEGFNDTYMGFKSSPELAPMRSISLSVVSEDIRKLARDFSAEINTPASRDMAWWAGALKANCEASIQDAVIDMDELSSLRAHLSDLAERARALAFKMDFRFLMNQERNLLSIGFRPGEQELDNSCYDLLASEARLASFFAIAKGDLPNEHWFRLGRPVTPVGMSGALVSWSGSMFEYLMPPLIMHEPVGGLLSQSNIAAINRQITYGDNRGIPWGVSESAFNARDREMNYQYHSFGVPALGLKRDLAEDVVIAPYASAMATQYRPRQALRNLRALEALGAKGIYGFYDAVDYTPSRVPEGEKSAIVRNYMAHHQGMALVAITNAVMEGIHRSRFHADQVVQAAALLLQEKAPREIVPVTQAPESASRSDGAAELPGAGQQIISNPLHAPRQIAILSNGRYSTMITATGSGYSRFDGLAVTRWRPDPTLDDYGVHLFIRDMETGNWWSATPGPCPAAVETAHASFTDDRAEFHKIANQLESRVECIVASEANAEGRRLTIRNRSDRERMIEITSYGEIVLERDDADLAHPAFSKMFIKTEILTADGVILASRNKRTEHDRKIYFAHLFSESVGVNDLQAETDRRAFIGRGRSLRNPAAFDAGARLGGSDGFTLDPVFSLRRVLRIPAGQKVSLVMWNIVTEDLPARDAAVAHYRRAETFDHESRLAWTHSQIQLRHVSTTMVDAELFRRYASFIVYPDTSLRHQDSEQRAQMLPQSALWALGISGDAPIMVIRIDNEADLPIVRKAVAMQEYLRIHGVEIDVAVINERSSSYTQDLQNQIAAIVDVAVRRGPGADKRHMFALRKDLMGDTAWSNLLAIARIVLHARNGKLSEQLKRFDQSAAMAAEPDYEARPATPLLAPPHSSYLPVVPVHGFPDEELAFFNGIGGFSADKREYVVRLRQGDRTPHPWINVISGKQFGFHVSAGGAGFTWARNSRDYQISPWSNDPVINRPGEAFHVVDLPTGRIAAPFACLSDDPGAIFEARHGMGYSRFRSWQDWLSMDVTQTLAGDRPAKLTRITLTNPGERTLKLRVFGYVELVLGNNRSRTVTQISAGRDGDRDAIAASNPYSVDFADREMSFSVDRPLSWWTVSREEFLGHGGSLQRPRAVAHVSDLPGRHGTGGDPCAALATDITIEPGATATLCFALEDRQRRHDDAAAVAAPELTAADVEGFQAKSSATWENFLQTLQVETPDSKLDLMVNTWLPYQSLACRINARSAFYQASGAFGFRDQLQDTAALLLHDPSLARFQIINAASRQFEEGDVQHWWLPATGAGVRTMISDDVVWLGHCTAGYVDATGDSAILDEQIAFIKGDPLAPGQHDAFFVPERSGNQAPLYEHCARALDLAIKRTGSNGLPLMLGGDWNDGMNQVGEGGRGESVWLGWFLADTLEAFLPHARRRDDTGRVDAWTAHRTHLAEALESAGWDGDWYRRAYYDDGTPLGSATSDECRIDSLGQSWAALSGVGDSERTETAMNQVLARLVDRDNRIIRLFTPAFEKTERNPGYIKGYPPGVRENGGQYTHAATWVVMALARLGRGNDAHACFDLINPITHSLTREEAETYRTEPYVVAADIYGEGDRAGRGGWTWYTGSAGWLYRAAVEGILGISVRDGEILTVRPAVPDEWPGFSARITLLGRPRDLKVVRSPAGGYAVTLDGVASQDGVFDLSTEGALPPARVG</sequence>
<dbReference type="InterPro" id="IPR033432">
    <property type="entry name" value="GH94_catalytic"/>
</dbReference>
<organism evidence="8 9">
    <name type="scientific">Hoeflea marina</name>
    <dbReference type="NCBI Taxonomy" id="274592"/>
    <lineage>
        <taxon>Bacteria</taxon>
        <taxon>Pseudomonadati</taxon>
        <taxon>Pseudomonadota</taxon>
        <taxon>Alphaproteobacteria</taxon>
        <taxon>Hyphomicrobiales</taxon>
        <taxon>Rhizobiaceae</taxon>
        <taxon>Hoeflea</taxon>
    </lineage>
</organism>
<reference evidence="8 9" key="1">
    <citation type="submission" date="2018-05" db="EMBL/GenBank/DDBJ databases">
        <title>Genomic Encyclopedia of Type Strains, Phase IV (KMG-IV): sequencing the most valuable type-strain genomes for metagenomic binning, comparative biology and taxonomic classification.</title>
        <authorList>
            <person name="Goeker M."/>
        </authorList>
    </citation>
    <scope>NUCLEOTIDE SEQUENCE [LARGE SCALE GENOMIC DNA]</scope>
    <source>
        <strain evidence="8 9">DSM 16791</strain>
    </source>
</reference>
<dbReference type="InterPro" id="IPR008928">
    <property type="entry name" value="6-hairpin_glycosidase_sf"/>
</dbReference>
<dbReference type="SMART" id="SM01068">
    <property type="entry name" value="CBM_X"/>
    <property type="match status" value="2"/>
</dbReference>
<dbReference type="Pfam" id="PF10091">
    <property type="entry name" value="Glycoamylase"/>
    <property type="match status" value="1"/>
</dbReference>
<evidence type="ECO:0000259" key="5">
    <source>
        <dbReference type="Pfam" id="PF10091"/>
    </source>
</evidence>
<dbReference type="InterPro" id="IPR010383">
    <property type="entry name" value="Glyco_hydrolase_94_b-supersand"/>
</dbReference>